<dbReference type="SUPFAM" id="SSF56235">
    <property type="entry name" value="N-terminal nucleophile aminohydrolases (Ntn hydrolases)"/>
    <property type="match status" value="1"/>
</dbReference>
<reference evidence="5" key="1">
    <citation type="submission" date="2025-08" db="UniProtKB">
        <authorList>
            <consortium name="RefSeq"/>
        </authorList>
    </citation>
    <scope>IDENTIFICATION</scope>
</reference>
<dbReference type="InterPro" id="IPR029055">
    <property type="entry name" value="Ntn_hydrolases_N"/>
</dbReference>
<gene>
    <name evidence="5" type="primary">LOC118761143</name>
</gene>
<feature type="site" description="Cleavage; by autolysis" evidence="3">
    <location>
        <begin position="66"/>
        <end position="67"/>
    </location>
</feature>
<dbReference type="AlphaFoldDB" id="A0A7E6EHF4"/>
<dbReference type="KEGG" id="osn:118761143"/>
<keyword evidence="4" id="KW-1185">Reference proteome</keyword>
<dbReference type="InterPro" id="IPR037464">
    <property type="entry name" value="Taspase1"/>
</dbReference>
<sequence length="220" mass="23367">MQDLTSGCTALSAVEKAISTLENSPATNAGYGSSLNSAGDVECDASIMYSKNHHFGSTKNCDRPEDTVGAVCLDTYGDVAAGCSTGGPEYRVPGRVSHASVFGAGSWAEEGPQATVAVSTSGMGEQLLTCSLARKNAEFCFRRGFRDFNAEAESEFICSEFIGSKFSNSCPYKLGGSLVLMKDSEENDAKIVWGHCTKSMLIAYISSSMVEPTVVFWSHL</sequence>
<comment type="similarity">
    <text evidence="1">Belongs to the Ntn-hydrolase family.</text>
</comment>
<evidence type="ECO:0000256" key="1">
    <source>
        <dbReference type="ARBA" id="ARBA00010872"/>
    </source>
</evidence>
<protein>
    <submittedName>
        <fullName evidence="5">Threonine aspartase 1-like</fullName>
    </submittedName>
</protein>
<name>A0A7E6EHF4_9MOLL</name>
<dbReference type="RefSeq" id="XP_036354743.1">
    <property type="nucleotide sequence ID" value="XM_036498850.1"/>
</dbReference>
<dbReference type="Pfam" id="PF01112">
    <property type="entry name" value="Asparaginase_2"/>
    <property type="match status" value="2"/>
</dbReference>
<dbReference type="GO" id="GO:0004298">
    <property type="term" value="F:threonine-type endopeptidase activity"/>
    <property type="evidence" value="ECO:0007669"/>
    <property type="project" value="InterPro"/>
</dbReference>
<dbReference type="InterPro" id="IPR000246">
    <property type="entry name" value="Peptidase_T2"/>
</dbReference>
<evidence type="ECO:0000256" key="3">
    <source>
        <dbReference type="PIRSR" id="PIRSR600246-3"/>
    </source>
</evidence>
<organism evidence="4 5">
    <name type="scientific">Octopus sinensis</name>
    <name type="common">East Asian common octopus</name>
    <dbReference type="NCBI Taxonomy" id="2607531"/>
    <lineage>
        <taxon>Eukaryota</taxon>
        <taxon>Metazoa</taxon>
        <taxon>Spiralia</taxon>
        <taxon>Lophotrochozoa</taxon>
        <taxon>Mollusca</taxon>
        <taxon>Cephalopoda</taxon>
        <taxon>Coleoidea</taxon>
        <taxon>Octopodiformes</taxon>
        <taxon>Octopoda</taxon>
        <taxon>Incirrata</taxon>
        <taxon>Octopodidae</taxon>
        <taxon>Octopus</taxon>
    </lineage>
</organism>
<dbReference type="GO" id="GO:0051604">
    <property type="term" value="P:protein maturation"/>
    <property type="evidence" value="ECO:0007669"/>
    <property type="project" value="TreeGrafter"/>
</dbReference>
<evidence type="ECO:0000256" key="2">
    <source>
        <dbReference type="PIRSR" id="PIRSR600246-1"/>
    </source>
</evidence>
<dbReference type="Gene3D" id="3.60.20.30">
    <property type="entry name" value="(Glycosyl)asparaginase"/>
    <property type="match status" value="1"/>
</dbReference>
<evidence type="ECO:0000313" key="5">
    <source>
        <dbReference type="RefSeq" id="XP_036354743.1"/>
    </source>
</evidence>
<dbReference type="PANTHER" id="PTHR10188:SF8">
    <property type="entry name" value="THREONINE ASPARTASE 1"/>
    <property type="match status" value="1"/>
</dbReference>
<accession>A0A7E6EHF4</accession>
<feature type="active site" description="Nucleophile" evidence="2">
    <location>
        <position position="67"/>
    </location>
</feature>
<dbReference type="GO" id="GO:0005737">
    <property type="term" value="C:cytoplasm"/>
    <property type="evidence" value="ECO:0007669"/>
    <property type="project" value="TreeGrafter"/>
</dbReference>
<evidence type="ECO:0000313" key="4">
    <source>
        <dbReference type="Proteomes" id="UP000515154"/>
    </source>
</evidence>
<dbReference type="PANTHER" id="PTHR10188">
    <property type="entry name" value="L-ASPARAGINASE"/>
    <property type="match status" value="1"/>
</dbReference>
<dbReference type="CDD" id="cd04514">
    <property type="entry name" value="Taspase1_like"/>
    <property type="match status" value="1"/>
</dbReference>
<dbReference type="Proteomes" id="UP000515154">
    <property type="component" value="Unplaced"/>
</dbReference>
<proteinExistence type="inferred from homology"/>